<dbReference type="Pfam" id="PF01343">
    <property type="entry name" value="Peptidase_S49"/>
    <property type="match status" value="1"/>
</dbReference>
<evidence type="ECO:0000259" key="5">
    <source>
        <dbReference type="Pfam" id="PF01343"/>
    </source>
</evidence>
<evidence type="ECO:0000313" key="7">
    <source>
        <dbReference type="Proteomes" id="UP000702425"/>
    </source>
</evidence>
<dbReference type="PANTHER" id="PTHR42987">
    <property type="entry name" value="PEPTIDASE S49"/>
    <property type="match status" value="1"/>
</dbReference>
<protein>
    <submittedName>
        <fullName evidence="6">Signal peptide peptidase SppA</fullName>
        <ecNumber evidence="6">3.4.21.-</ecNumber>
    </submittedName>
</protein>
<comment type="caution">
    <text evidence="6">The sequence shown here is derived from an EMBL/GenBank/DDBJ whole genome shotgun (WGS) entry which is preliminary data.</text>
</comment>
<dbReference type="Proteomes" id="UP000702425">
    <property type="component" value="Unassembled WGS sequence"/>
</dbReference>
<evidence type="ECO:0000256" key="1">
    <source>
        <dbReference type="ARBA" id="ARBA00008683"/>
    </source>
</evidence>
<keyword evidence="2" id="KW-0645">Protease</keyword>
<dbReference type="NCBIfam" id="TIGR00706">
    <property type="entry name" value="SppA_dom"/>
    <property type="match status" value="1"/>
</dbReference>
<dbReference type="InterPro" id="IPR004635">
    <property type="entry name" value="Pept_S49_SppA"/>
</dbReference>
<keyword evidence="4" id="KW-0720">Serine protease</keyword>
<name>A0ABX2CUH8_9CYAN</name>
<gene>
    <name evidence="6" type="primary">sppA_1</name>
    <name evidence="6" type="ORF">E5S67_01032</name>
</gene>
<dbReference type="SUPFAM" id="SSF52096">
    <property type="entry name" value="ClpP/crotonase"/>
    <property type="match status" value="1"/>
</dbReference>
<dbReference type="EC" id="3.4.21.-" evidence="6"/>
<dbReference type="Gene3D" id="3.90.226.10">
    <property type="entry name" value="2-enoyl-CoA Hydratase, Chain A, domain 1"/>
    <property type="match status" value="2"/>
</dbReference>
<keyword evidence="7" id="KW-1185">Reference proteome</keyword>
<evidence type="ECO:0000256" key="4">
    <source>
        <dbReference type="ARBA" id="ARBA00022825"/>
    </source>
</evidence>
<evidence type="ECO:0000256" key="3">
    <source>
        <dbReference type="ARBA" id="ARBA00022801"/>
    </source>
</evidence>
<dbReference type="CDD" id="cd07023">
    <property type="entry name" value="S49_Sppa_N_C"/>
    <property type="match status" value="1"/>
</dbReference>
<reference evidence="6 7" key="1">
    <citation type="journal article" date="2020" name="Sci. Rep.">
        <title>A novel cyanobacterial geosmin producer, revising GeoA distribution and dispersion patterns in Bacteria.</title>
        <authorList>
            <person name="Churro C."/>
            <person name="Semedo-Aguiar A.P."/>
            <person name="Silva A.D."/>
            <person name="Pereira-Leal J.B."/>
            <person name="Leite R.B."/>
        </authorList>
    </citation>
    <scope>NUCLEOTIDE SEQUENCE [LARGE SCALE GENOMIC DNA]</scope>
    <source>
        <strain evidence="6 7">IPMA8</strain>
    </source>
</reference>
<accession>A0ABX2CUH8</accession>
<dbReference type="EMBL" id="SRRZ01000013">
    <property type="protein sequence ID" value="NQE33313.1"/>
    <property type="molecule type" value="Genomic_DNA"/>
</dbReference>
<sequence>MPVANTATTSTPMNKAHYKKLATKTRNIVCTLPMIWPFKPRYRKQIARIEITGAIAGETRKRVLEALKTVEERKFPALLLRIDSPGGTVGDSQEIYSALKRLREKVKIVASFGNISASGGVYIGMGAEHIVANPGTITGSIGVIIRGNNLERLLEKVGVSFQVIKSGPYKDILAFDRELTDPEQQILQDLIDTSYQQFVETVAEARKLAVENVKTFADGRVFTGQQALELGLVDRLGTEEDARRLAAELAGLDPEKTECCTLEKQKPFLNRVLGSSLDISGLSAYNNVLEFELSTSGLPLWMYRP</sequence>
<dbReference type="PANTHER" id="PTHR42987:SF7">
    <property type="entry name" value="SIGNAL PEPTIDE PEPTIDASE SPPA-RELATED"/>
    <property type="match status" value="1"/>
</dbReference>
<evidence type="ECO:0000313" key="6">
    <source>
        <dbReference type="EMBL" id="NQE33313.1"/>
    </source>
</evidence>
<dbReference type="InterPro" id="IPR002142">
    <property type="entry name" value="Peptidase_S49"/>
</dbReference>
<organism evidence="6 7">
    <name type="scientific">Microcoleus asticus IPMA8</name>
    <dbReference type="NCBI Taxonomy" id="2563858"/>
    <lineage>
        <taxon>Bacteria</taxon>
        <taxon>Bacillati</taxon>
        <taxon>Cyanobacteriota</taxon>
        <taxon>Cyanophyceae</taxon>
        <taxon>Oscillatoriophycideae</taxon>
        <taxon>Oscillatoriales</taxon>
        <taxon>Microcoleaceae</taxon>
        <taxon>Microcoleus</taxon>
        <taxon>Microcoleus asticus</taxon>
    </lineage>
</organism>
<keyword evidence="3 6" id="KW-0378">Hydrolase</keyword>
<comment type="similarity">
    <text evidence="1">Belongs to the peptidase S49 family.</text>
</comment>
<dbReference type="InterPro" id="IPR029045">
    <property type="entry name" value="ClpP/crotonase-like_dom_sf"/>
</dbReference>
<dbReference type="GO" id="GO:0016787">
    <property type="term" value="F:hydrolase activity"/>
    <property type="evidence" value="ECO:0007669"/>
    <property type="project" value="UniProtKB-KW"/>
</dbReference>
<evidence type="ECO:0000256" key="2">
    <source>
        <dbReference type="ARBA" id="ARBA00022670"/>
    </source>
</evidence>
<feature type="domain" description="Peptidase S49" evidence="5">
    <location>
        <begin position="101"/>
        <end position="252"/>
    </location>
</feature>
<dbReference type="InterPro" id="IPR047272">
    <property type="entry name" value="S49_SppA_C"/>
</dbReference>
<proteinExistence type="inferred from homology"/>